<evidence type="ECO:0000259" key="1">
    <source>
        <dbReference type="Pfam" id="PF06114"/>
    </source>
</evidence>
<reference evidence="2 3" key="1">
    <citation type="submission" date="2020-10" db="EMBL/GenBank/DDBJ databases">
        <title>Complete genome sequence of Corynebacterium ihumii DSM 45751.</title>
        <authorList>
            <person name="Ruckert C."/>
            <person name="Albersmeier A."/>
            <person name="Busche T."/>
            <person name="Jaenicke S."/>
            <person name="Winkler A."/>
            <person name="Friethjonsson O.H."/>
            <person name="Hreggviethsson G.O."/>
            <person name="Lambert C."/>
            <person name="Badcock D."/>
            <person name="Bernaerts K."/>
            <person name="Anne J."/>
            <person name="Economou A."/>
            <person name="Kalinowski J."/>
        </authorList>
    </citation>
    <scope>NUCLEOTIDE SEQUENCE [LARGE SCALE GENOMIC DNA]</scope>
    <source>
        <strain evidence="2 3">DSM 45751</strain>
    </source>
</reference>
<keyword evidence="3" id="KW-1185">Reference proteome</keyword>
<accession>A0ABY7UGN5</accession>
<dbReference type="Pfam" id="PF06114">
    <property type="entry name" value="Peptidase_M78"/>
    <property type="match status" value="1"/>
</dbReference>
<dbReference type="InterPro" id="IPR052345">
    <property type="entry name" value="Rad_response_metalloprotease"/>
</dbReference>
<dbReference type="PANTHER" id="PTHR43236">
    <property type="entry name" value="ANTITOXIN HIGA1"/>
    <property type="match status" value="1"/>
</dbReference>
<name>A0ABY7UGN5_9CORY</name>
<evidence type="ECO:0000313" key="2">
    <source>
        <dbReference type="EMBL" id="WCZ35546.1"/>
    </source>
</evidence>
<dbReference type="Gene3D" id="1.10.10.2910">
    <property type="match status" value="1"/>
</dbReference>
<protein>
    <recommendedName>
        <fullName evidence="1">IrrE N-terminal-like domain-containing protein</fullName>
    </recommendedName>
</protein>
<dbReference type="EMBL" id="CP063190">
    <property type="protein sequence ID" value="WCZ35546.1"/>
    <property type="molecule type" value="Genomic_DNA"/>
</dbReference>
<evidence type="ECO:0000313" key="3">
    <source>
        <dbReference type="Proteomes" id="UP001220577"/>
    </source>
</evidence>
<feature type="domain" description="IrrE N-terminal-like" evidence="1">
    <location>
        <begin position="193"/>
        <end position="264"/>
    </location>
</feature>
<organism evidence="2 3">
    <name type="scientific">Corynebacterium ihumii</name>
    <dbReference type="NCBI Taxonomy" id="1232427"/>
    <lineage>
        <taxon>Bacteria</taxon>
        <taxon>Bacillati</taxon>
        <taxon>Actinomycetota</taxon>
        <taxon>Actinomycetes</taxon>
        <taxon>Mycobacteriales</taxon>
        <taxon>Corynebacteriaceae</taxon>
        <taxon>Corynebacterium</taxon>
    </lineage>
</organism>
<proteinExistence type="predicted"/>
<dbReference type="PANTHER" id="PTHR43236:SF2">
    <property type="entry name" value="BLL0069 PROTEIN"/>
    <property type="match status" value="1"/>
</dbReference>
<dbReference type="Proteomes" id="UP001220577">
    <property type="component" value="Chromosome"/>
</dbReference>
<sequence>MSVVRVNIQPHMLAWALDSTGLPEAELEKRFPKLPQWHSGETRPTLKQARELAKLARIPFGRLLLDEPSGERVGVTDFRTVGNKAMCTVSADLRETISSSQNRLAWYADFAAEEGIAPPTMYASATIEQDPAETAERTRELLGIERGKPLPGSDNVAELAAAMEEDGILVARNSIVGNTTSRRLSVGEFRGFTIEDGGYVLVFVNTADAKTAQLFSLAHELGHVVLGRTGISDHSEHADVERWCNRFAAAVIAPAEAVELAFTSRKEATNAAGVHEAHPADQHESGGAPPFRTVVCSRVGSRFFDSITHAWSHGQIADSEVSRHLGVSTYATLSKLVSA</sequence>
<gene>
    <name evidence="2" type="ORF">CIHUM_10790</name>
</gene>
<dbReference type="InterPro" id="IPR010359">
    <property type="entry name" value="IrrE_HExxH"/>
</dbReference>